<proteinExistence type="predicted"/>
<sequence length="47" mass="5205">MAKKCRGKTRPKPAALNAQVNVIDEPYTAMITEINMVGVADGWWIDT</sequence>
<name>A0A392W1P5_9FABA</name>
<comment type="caution">
    <text evidence="1">The sequence shown here is derived from an EMBL/GenBank/DDBJ whole genome shotgun (WGS) entry which is preliminary data.</text>
</comment>
<reference evidence="1 2" key="1">
    <citation type="journal article" date="2018" name="Front. Plant Sci.">
        <title>Red Clover (Trifolium pratense) and Zigzag Clover (T. medium) - A Picture of Genomic Similarities and Differences.</title>
        <authorList>
            <person name="Dluhosova J."/>
            <person name="Istvanek J."/>
            <person name="Nedelnik J."/>
            <person name="Repkova J."/>
        </authorList>
    </citation>
    <scope>NUCLEOTIDE SEQUENCE [LARGE SCALE GENOMIC DNA]</scope>
    <source>
        <strain evidence="2">cv. 10/8</strain>
        <tissue evidence="1">Leaf</tissue>
    </source>
</reference>
<accession>A0A392W1P5</accession>
<evidence type="ECO:0000313" key="2">
    <source>
        <dbReference type="Proteomes" id="UP000265520"/>
    </source>
</evidence>
<protein>
    <submittedName>
        <fullName evidence="1">Uncharacterized protein</fullName>
    </submittedName>
</protein>
<evidence type="ECO:0000313" key="1">
    <source>
        <dbReference type="EMBL" id="MCI93141.1"/>
    </source>
</evidence>
<dbReference type="AlphaFoldDB" id="A0A392W1P5"/>
<organism evidence="1 2">
    <name type="scientific">Trifolium medium</name>
    <dbReference type="NCBI Taxonomy" id="97028"/>
    <lineage>
        <taxon>Eukaryota</taxon>
        <taxon>Viridiplantae</taxon>
        <taxon>Streptophyta</taxon>
        <taxon>Embryophyta</taxon>
        <taxon>Tracheophyta</taxon>
        <taxon>Spermatophyta</taxon>
        <taxon>Magnoliopsida</taxon>
        <taxon>eudicotyledons</taxon>
        <taxon>Gunneridae</taxon>
        <taxon>Pentapetalae</taxon>
        <taxon>rosids</taxon>
        <taxon>fabids</taxon>
        <taxon>Fabales</taxon>
        <taxon>Fabaceae</taxon>
        <taxon>Papilionoideae</taxon>
        <taxon>50 kb inversion clade</taxon>
        <taxon>NPAAA clade</taxon>
        <taxon>Hologalegina</taxon>
        <taxon>IRL clade</taxon>
        <taxon>Trifolieae</taxon>
        <taxon>Trifolium</taxon>
    </lineage>
</organism>
<keyword evidence="2" id="KW-1185">Reference proteome</keyword>
<dbReference type="EMBL" id="LXQA011320575">
    <property type="protein sequence ID" value="MCI93141.1"/>
    <property type="molecule type" value="Genomic_DNA"/>
</dbReference>
<feature type="non-terminal residue" evidence="1">
    <location>
        <position position="47"/>
    </location>
</feature>
<dbReference type="Proteomes" id="UP000265520">
    <property type="component" value="Unassembled WGS sequence"/>
</dbReference>